<gene>
    <name evidence="2" type="ORF">A4R26_33670</name>
</gene>
<comment type="caution">
    <text evidence="2">The sequence shown here is derived from an EMBL/GenBank/DDBJ whole genome shotgun (WGS) entry which is preliminary data.</text>
</comment>
<evidence type="ECO:0000313" key="2">
    <source>
        <dbReference type="EMBL" id="OQP64993.1"/>
    </source>
</evidence>
<keyword evidence="3" id="KW-1185">Reference proteome</keyword>
<evidence type="ECO:0000256" key="1">
    <source>
        <dbReference type="SAM" id="Phobius"/>
    </source>
</evidence>
<organism evidence="2 3">
    <name type="scientific">Niastella populi</name>
    <dbReference type="NCBI Taxonomy" id="550983"/>
    <lineage>
        <taxon>Bacteria</taxon>
        <taxon>Pseudomonadati</taxon>
        <taxon>Bacteroidota</taxon>
        <taxon>Chitinophagia</taxon>
        <taxon>Chitinophagales</taxon>
        <taxon>Chitinophagaceae</taxon>
        <taxon>Niastella</taxon>
    </lineage>
</organism>
<keyword evidence="1" id="KW-0812">Transmembrane</keyword>
<dbReference type="InterPro" id="IPR046644">
    <property type="entry name" value="DUF6756"/>
</dbReference>
<proteinExistence type="predicted"/>
<feature type="transmembrane region" description="Helical" evidence="1">
    <location>
        <begin position="114"/>
        <end position="134"/>
    </location>
</feature>
<name>A0A1V9G2Z4_9BACT</name>
<sequence length="137" mass="16180">MIECFYPRLFVILAAKKDENKVLEHLQIIMRVLTTARDLKITNDKFDVIGIHEWPDIFKKMEAKFIVKESTNTRFNWWWDNLKSDRFSLEFPNDNAWKYLQLQLIKMKGFGSSLAIPAAILVNIGFLRVLLNLFNKS</sequence>
<accession>A0A1V9G2Z4</accession>
<evidence type="ECO:0000313" key="3">
    <source>
        <dbReference type="Proteomes" id="UP000192276"/>
    </source>
</evidence>
<reference evidence="3" key="1">
    <citation type="submission" date="2016-04" db="EMBL/GenBank/DDBJ databases">
        <authorList>
            <person name="Chen L."/>
            <person name="Zhuang W."/>
            <person name="Wang G."/>
        </authorList>
    </citation>
    <scope>NUCLEOTIDE SEQUENCE [LARGE SCALE GENOMIC DNA]</scope>
    <source>
        <strain evidence="3">208</strain>
    </source>
</reference>
<dbReference type="Pfam" id="PF20541">
    <property type="entry name" value="DUF6756"/>
    <property type="match status" value="1"/>
</dbReference>
<dbReference type="Proteomes" id="UP000192276">
    <property type="component" value="Unassembled WGS sequence"/>
</dbReference>
<protein>
    <submittedName>
        <fullName evidence="2">Uncharacterized protein</fullName>
    </submittedName>
</protein>
<dbReference type="AlphaFoldDB" id="A0A1V9G2Z4"/>
<keyword evidence="1" id="KW-1133">Transmembrane helix</keyword>
<dbReference type="EMBL" id="LWBP01000080">
    <property type="protein sequence ID" value="OQP64993.1"/>
    <property type="molecule type" value="Genomic_DNA"/>
</dbReference>
<keyword evidence="1" id="KW-0472">Membrane</keyword>